<feature type="transmembrane region" description="Helical" evidence="1">
    <location>
        <begin position="132"/>
        <end position="150"/>
    </location>
</feature>
<protein>
    <submittedName>
        <fullName evidence="2">Uncharacterized protein</fullName>
    </submittedName>
</protein>
<sequence>MPGDSPPPLDLRPVRFETQLGELTSPVVIEFEDTSLRVLTIRGRQGEMVKLLMSRAGATPEFLEAPSRLELGDLVVAHLTSRPVRAFALPEGVVAHRFRPGVLLVRAVAGMVFTSLAVFGLGTGIWQTWQGLLAALLFVAVVAGAVPLLARWPALRQVYATGEGNYALDTLLDDRPAARAAVALVDGIKEEYGRLLTDLAYRIETPALFDPADELTRHLTTALIRWDTTHETLDGSELGTLAAEVRVAFEAARDHAEAVGLRHLPEEAREPAGRALKAARVAAGTDSPGEREAALEQVTGILDSLALYYLPRPSQVRRMLEGRALLALPGRRSVEEGRVEEK</sequence>
<feature type="transmembrane region" description="Helical" evidence="1">
    <location>
        <begin position="103"/>
        <end position="126"/>
    </location>
</feature>
<gene>
    <name evidence="2" type="ORF">J5A65_13980</name>
</gene>
<dbReference type="Proteomes" id="UP000678513">
    <property type="component" value="Chromosome"/>
</dbReference>
<evidence type="ECO:0000313" key="2">
    <source>
        <dbReference type="EMBL" id="QUC08001.1"/>
    </source>
</evidence>
<evidence type="ECO:0000256" key="1">
    <source>
        <dbReference type="SAM" id="Phobius"/>
    </source>
</evidence>
<dbReference type="EMBL" id="CP072384">
    <property type="protein sequence ID" value="QUC08001.1"/>
    <property type="molecule type" value="Genomic_DNA"/>
</dbReference>
<keyword evidence="1" id="KW-1133">Transmembrane helix</keyword>
<accession>A0ABX7Y4S4</accession>
<organism evidence="2 3">
    <name type="scientific">Arachnia rubra</name>
    <dbReference type="NCBI Taxonomy" id="1547448"/>
    <lineage>
        <taxon>Bacteria</taxon>
        <taxon>Bacillati</taxon>
        <taxon>Actinomycetota</taxon>
        <taxon>Actinomycetes</taxon>
        <taxon>Propionibacteriales</taxon>
        <taxon>Propionibacteriaceae</taxon>
        <taxon>Arachnia</taxon>
    </lineage>
</organism>
<evidence type="ECO:0000313" key="3">
    <source>
        <dbReference type="Proteomes" id="UP000678513"/>
    </source>
</evidence>
<name>A0ABX7Y4S4_9ACTN</name>
<reference evidence="2 3" key="1">
    <citation type="submission" date="2021-03" db="EMBL/GenBank/DDBJ databases">
        <title>Human Oral Microbial Genomes.</title>
        <authorList>
            <person name="Johnston C.D."/>
            <person name="Chen T."/>
            <person name="Dewhirst F.E."/>
        </authorList>
    </citation>
    <scope>NUCLEOTIDE SEQUENCE [LARGE SCALE GENOMIC DNA]</scope>
    <source>
        <strain evidence="2 3">DSMZ 100122</strain>
    </source>
</reference>
<proteinExistence type="predicted"/>
<keyword evidence="1" id="KW-0472">Membrane</keyword>
<dbReference type="RefSeq" id="WP_212323387.1">
    <property type="nucleotide sequence ID" value="NZ_AP024463.1"/>
</dbReference>
<keyword evidence="1" id="KW-0812">Transmembrane</keyword>
<keyword evidence="3" id="KW-1185">Reference proteome</keyword>